<organism evidence="1 2">
    <name type="scientific">Hyalomma asiaticum</name>
    <name type="common">Tick</name>
    <dbReference type="NCBI Taxonomy" id="266040"/>
    <lineage>
        <taxon>Eukaryota</taxon>
        <taxon>Metazoa</taxon>
        <taxon>Ecdysozoa</taxon>
        <taxon>Arthropoda</taxon>
        <taxon>Chelicerata</taxon>
        <taxon>Arachnida</taxon>
        <taxon>Acari</taxon>
        <taxon>Parasitiformes</taxon>
        <taxon>Ixodida</taxon>
        <taxon>Ixodoidea</taxon>
        <taxon>Ixodidae</taxon>
        <taxon>Hyalomminae</taxon>
        <taxon>Hyalomma</taxon>
    </lineage>
</organism>
<comment type="caution">
    <text evidence="1">The sequence shown here is derived from an EMBL/GenBank/DDBJ whole genome shotgun (WGS) entry which is preliminary data.</text>
</comment>
<reference evidence="1" key="1">
    <citation type="submission" date="2020-05" db="EMBL/GenBank/DDBJ databases">
        <title>Large-scale comparative analyses of tick genomes elucidate their genetic diversity and vector capacities.</title>
        <authorList>
            <person name="Jia N."/>
            <person name="Wang J."/>
            <person name="Shi W."/>
            <person name="Du L."/>
            <person name="Sun Y."/>
            <person name="Zhan W."/>
            <person name="Jiang J."/>
            <person name="Wang Q."/>
            <person name="Zhang B."/>
            <person name="Ji P."/>
            <person name="Sakyi L.B."/>
            <person name="Cui X."/>
            <person name="Yuan T."/>
            <person name="Jiang B."/>
            <person name="Yang W."/>
            <person name="Lam T.T.-Y."/>
            <person name="Chang Q."/>
            <person name="Ding S."/>
            <person name="Wang X."/>
            <person name="Zhu J."/>
            <person name="Ruan X."/>
            <person name="Zhao L."/>
            <person name="Wei J."/>
            <person name="Que T."/>
            <person name="Du C."/>
            <person name="Cheng J."/>
            <person name="Dai P."/>
            <person name="Han X."/>
            <person name="Huang E."/>
            <person name="Gao Y."/>
            <person name="Liu J."/>
            <person name="Shao H."/>
            <person name="Ye R."/>
            <person name="Li L."/>
            <person name="Wei W."/>
            <person name="Wang X."/>
            <person name="Wang C."/>
            <person name="Yang T."/>
            <person name="Huo Q."/>
            <person name="Li W."/>
            <person name="Guo W."/>
            <person name="Chen H."/>
            <person name="Zhou L."/>
            <person name="Ni X."/>
            <person name="Tian J."/>
            <person name="Zhou Y."/>
            <person name="Sheng Y."/>
            <person name="Liu T."/>
            <person name="Pan Y."/>
            <person name="Xia L."/>
            <person name="Li J."/>
            <person name="Zhao F."/>
            <person name="Cao W."/>
        </authorList>
    </citation>
    <scope>NUCLEOTIDE SEQUENCE</scope>
    <source>
        <strain evidence="1">Hyas-2018</strain>
    </source>
</reference>
<evidence type="ECO:0000313" key="1">
    <source>
        <dbReference type="EMBL" id="KAH6925872.1"/>
    </source>
</evidence>
<evidence type="ECO:0000313" key="2">
    <source>
        <dbReference type="Proteomes" id="UP000821845"/>
    </source>
</evidence>
<protein>
    <submittedName>
        <fullName evidence="1">Uncharacterized protein</fullName>
    </submittedName>
</protein>
<proteinExistence type="predicted"/>
<gene>
    <name evidence="1" type="ORF">HPB50_011491</name>
</gene>
<sequence length="251" mass="27964">MVHRGVAAVVVIASIVLESTAPGFLPWWRWSLWLPTYRIHLMMACSGIRFVSRYEWGARQPKNQSRLKVQPVPRFFVHHTEGPECFDYWSCSERMRHWQNFHMDTRGWDDLGYSFLIGGDGRVYVSRGWDRAGAHTKGHNDDALAAAFIGDFSCHLPTPWAVVALARLLQCGVALVTNSRPATGSSPDRSRHYARSATTEEMMLRPCKFGYAEGARSLLAIVVLGAILQASTTGAQSCPGVEIVSRKGWGA</sequence>
<dbReference type="EMBL" id="CM023487">
    <property type="protein sequence ID" value="KAH6925872.1"/>
    <property type="molecule type" value="Genomic_DNA"/>
</dbReference>
<keyword evidence="2" id="KW-1185">Reference proteome</keyword>
<name>A0ACB7RVN6_HYAAI</name>
<accession>A0ACB7RVN6</accession>
<dbReference type="Proteomes" id="UP000821845">
    <property type="component" value="Chromosome 7"/>
</dbReference>